<gene>
    <name evidence="10" type="ORF">CVIRNUC_003745</name>
</gene>
<evidence type="ECO:0000256" key="7">
    <source>
        <dbReference type="ARBA" id="ARBA00023211"/>
    </source>
</evidence>
<dbReference type="Gene3D" id="3.90.870.10">
    <property type="entry name" value="DHBP synthase"/>
    <property type="match status" value="1"/>
</dbReference>
<keyword evidence="11" id="KW-1185">Reference proteome</keyword>
<comment type="subunit">
    <text evidence="9">Homodimer.</text>
</comment>
<keyword evidence="7 9" id="KW-0464">Manganese</keyword>
<dbReference type="InterPro" id="IPR000422">
    <property type="entry name" value="DHBP_synthase_RibB"/>
</dbReference>
<dbReference type="GO" id="GO:0046872">
    <property type="term" value="F:metal ion binding"/>
    <property type="evidence" value="ECO:0007669"/>
    <property type="project" value="UniProtKB-KW"/>
</dbReference>
<evidence type="ECO:0000256" key="9">
    <source>
        <dbReference type="RuleBase" id="RU003843"/>
    </source>
</evidence>
<dbReference type="GO" id="GO:0005829">
    <property type="term" value="C:cytosol"/>
    <property type="evidence" value="ECO:0007669"/>
    <property type="project" value="TreeGrafter"/>
</dbReference>
<name>A0AAV1I2H1_9CHLO</name>
<accession>A0AAV1I2H1</accession>
<dbReference type="FunFam" id="3.90.870.10:FF:000001">
    <property type="entry name" value="Riboflavin biosynthesis protein RibBA"/>
    <property type="match status" value="1"/>
</dbReference>
<keyword evidence="4 9" id="KW-0686">Riboflavin biosynthesis</keyword>
<comment type="similarity">
    <text evidence="9">Belongs to the DHBP synthase family.</text>
</comment>
<comment type="similarity">
    <text evidence="3">In the C-terminal section; belongs to the GTP cyclohydrolase II family.</text>
</comment>
<evidence type="ECO:0000256" key="8">
    <source>
        <dbReference type="ARBA" id="ARBA00023239"/>
    </source>
</evidence>
<dbReference type="Proteomes" id="UP001314263">
    <property type="component" value="Unassembled WGS sequence"/>
</dbReference>
<dbReference type="EMBL" id="CAUYUE010000004">
    <property type="protein sequence ID" value="CAK0770218.1"/>
    <property type="molecule type" value="Genomic_DNA"/>
</dbReference>
<evidence type="ECO:0000256" key="3">
    <source>
        <dbReference type="ARBA" id="ARBA00008976"/>
    </source>
</evidence>
<evidence type="ECO:0000313" key="11">
    <source>
        <dbReference type="Proteomes" id="UP001314263"/>
    </source>
</evidence>
<comment type="catalytic activity">
    <reaction evidence="9">
        <text>D-ribulose 5-phosphate = (2S)-2-hydroxy-3-oxobutyl phosphate + formate + H(+)</text>
        <dbReference type="Rhea" id="RHEA:18457"/>
        <dbReference type="ChEBI" id="CHEBI:15378"/>
        <dbReference type="ChEBI" id="CHEBI:15740"/>
        <dbReference type="ChEBI" id="CHEBI:58121"/>
        <dbReference type="ChEBI" id="CHEBI:58830"/>
        <dbReference type="EC" id="4.1.99.12"/>
    </reaction>
</comment>
<dbReference type="EC" id="4.1.99.12" evidence="9"/>
<comment type="pathway">
    <text evidence="2 9">Cofactor biosynthesis; riboflavin biosynthesis; 2-hydroxy-3-oxobutyl phosphate from D-ribulose 5-phosphate: step 1/1.</text>
</comment>
<keyword evidence="6 9" id="KW-0460">Magnesium</keyword>
<dbReference type="PANTHER" id="PTHR21327">
    <property type="entry name" value="GTP CYCLOHYDROLASE II-RELATED"/>
    <property type="match status" value="1"/>
</dbReference>
<dbReference type="GO" id="GO:0009231">
    <property type="term" value="P:riboflavin biosynthetic process"/>
    <property type="evidence" value="ECO:0007669"/>
    <property type="project" value="UniProtKB-KW"/>
</dbReference>
<evidence type="ECO:0000256" key="1">
    <source>
        <dbReference type="ARBA" id="ARBA00001936"/>
    </source>
</evidence>
<comment type="function">
    <text evidence="9">Catalyzes the conversion of D-ribulose 5-phosphate to formate and 3,4-dihydroxy-2-butanone 4-phosphate.</text>
</comment>
<dbReference type="AlphaFoldDB" id="A0AAV1I2H1"/>
<evidence type="ECO:0000256" key="2">
    <source>
        <dbReference type="ARBA" id="ARBA00004904"/>
    </source>
</evidence>
<dbReference type="GO" id="GO:0008686">
    <property type="term" value="F:3,4-dihydroxy-2-butanone-4-phosphate synthase activity"/>
    <property type="evidence" value="ECO:0007669"/>
    <property type="project" value="UniProtKB-EC"/>
</dbReference>
<organism evidence="10 11">
    <name type="scientific">Coccomyxa viridis</name>
    <dbReference type="NCBI Taxonomy" id="1274662"/>
    <lineage>
        <taxon>Eukaryota</taxon>
        <taxon>Viridiplantae</taxon>
        <taxon>Chlorophyta</taxon>
        <taxon>core chlorophytes</taxon>
        <taxon>Trebouxiophyceae</taxon>
        <taxon>Trebouxiophyceae incertae sedis</taxon>
        <taxon>Coccomyxaceae</taxon>
        <taxon>Coccomyxa</taxon>
    </lineage>
</organism>
<reference evidence="10 11" key="1">
    <citation type="submission" date="2023-10" db="EMBL/GenBank/DDBJ databases">
        <authorList>
            <person name="Maclean D."/>
            <person name="Macfadyen A."/>
        </authorList>
    </citation>
    <scope>NUCLEOTIDE SEQUENCE [LARGE SCALE GENOMIC DNA]</scope>
</reference>
<evidence type="ECO:0000256" key="6">
    <source>
        <dbReference type="ARBA" id="ARBA00022842"/>
    </source>
</evidence>
<keyword evidence="8 9" id="KW-0456">Lyase</keyword>
<evidence type="ECO:0000313" key="10">
    <source>
        <dbReference type="EMBL" id="CAK0770218.1"/>
    </source>
</evidence>
<protein>
    <recommendedName>
        <fullName evidence="9">3,4-dihydroxy-2-butanone 4-phosphate synthase</fullName>
        <shortName evidence="9">DHBP synthase</shortName>
        <ecNumber evidence="9">4.1.99.12</ecNumber>
    </recommendedName>
</protein>
<dbReference type="Pfam" id="PF00926">
    <property type="entry name" value="DHBP_synthase"/>
    <property type="match status" value="1"/>
</dbReference>
<dbReference type="PANTHER" id="PTHR21327:SF18">
    <property type="entry name" value="3,4-DIHYDROXY-2-BUTANONE 4-PHOSPHATE SYNTHASE"/>
    <property type="match status" value="1"/>
</dbReference>
<keyword evidence="5 9" id="KW-0479">Metal-binding</keyword>
<evidence type="ECO:0000256" key="4">
    <source>
        <dbReference type="ARBA" id="ARBA00022619"/>
    </source>
</evidence>
<comment type="caution">
    <text evidence="10">The sequence shown here is derived from an EMBL/GenBank/DDBJ whole genome shotgun (WGS) entry which is preliminary data.</text>
</comment>
<dbReference type="InterPro" id="IPR017945">
    <property type="entry name" value="DHBP_synth_RibB-like_a/b_dom"/>
</dbReference>
<dbReference type="HAMAP" id="MF_00180">
    <property type="entry name" value="RibB"/>
    <property type="match status" value="1"/>
</dbReference>
<sequence length="301" mass="32478">MTPCGGTQKQAHVYCVPAHSLCKSARCGHHTKALRGLCRTYAATVVSEIDRRSSANGAVPPLDILNASVASRRSLPTTPESLDLPPHGFDSIESALEALRRGGMVVVLDDEDRENEGDLIMAADKVMPADVEFIRKHSSGYICVGMQGSTLDRLHLPLMVSSAENEEVMYTAFTVTVDAREGISTGISAADRARTLRMLADPATQPADLRKPGHICPLRSREGGVLTRPGHTEAAVDLARLAGCQPAGVLCEVVNPEDGSMSRTPQLLEFAKQHRLRCITIADLVRYRLQHDVYASAPDCS</sequence>
<dbReference type="NCBIfam" id="TIGR00506">
    <property type="entry name" value="ribB"/>
    <property type="match status" value="1"/>
</dbReference>
<proteinExistence type="inferred from homology"/>
<comment type="cofactor">
    <cofactor evidence="9">
        <name>Mg(2+)</name>
        <dbReference type="ChEBI" id="CHEBI:18420"/>
    </cofactor>
    <cofactor evidence="9">
        <name>Mn(2+)</name>
        <dbReference type="ChEBI" id="CHEBI:29035"/>
    </cofactor>
    <text evidence="9">Binds 2 divalent metal cations per subunit. Magnesium or manganese.</text>
</comment>
<comment type="cofactor">
    <cofactor evidence="1">
        <name>Mn(2+)</name>
        <dbReference type="ChEBI" id="CHEBI:29035"/>
    </cofactor>
</comment>
<evidence type="ECO:0000256" key="5">
    <source>
        <dbReference type="ARBA" id="ARBA00022723"/>
    </source>
</evidence>
<dbReference type="SUPFAM" id="SSF55821">
    <property type="entry name" value="YrdC/RibB"/>
    <property type="match status" value="1"/>
</dbReference>